<organism evidence="1 2">
    <name type="scientific">Candidatus Uhrbacteria bacterium RIFCSPHIGHO2_12_FULL_60_25</name>
    <dbReference type="NCBI Taxonomy" id="1802399"/>
    <lineage>
        <taxon>Bacteria</taxon>
        <taxon>Candidatus Uhriibacteriota</taxon>
    </lineage>
</organism>
<sequence>MATRNILDPILLRYVTMDESADTIERVRQFLQGDVESAYDFGRIVERDPLSELVIMQDLSQEAHIAHIVIRYLDLASLMEDIERGDKKILGLRKPPSKESTLTQME</sequence>
<protein>
    <submittedName>
        <fullName evidence="1">Uncharacterized protein</fullName>
    </submittedName>
</protein>
<gene>
    <name evidence="1" type="ORF">A3E39_00745</name>
</gene>
<evidence type="ECO:0000313" key="1">
    <source>
        <dbReference type="EMBL" id="OGL79636.1"/>
    </source>
</evidence>
<evidence type="ECO:0000313" key="2">
    <source>
        <dbReference type="Proteomes" id="UP000176603"/>
    </source>
</evidence>
<proteinExistence type="predicted"/>
<dbReference type="EMBL" id="MGEH01000004">
    <property type="protein sequence ID" value="OGL79636.1"/>
    <property type="molecule type" value="Genomic_DNA"/>
</dbReference>
<reference evidence="1 2" key="1">
    <citation type="journal article" date="2016" name="Nat. Commun.">
        <title>Thousands of microbial genomes shed light on interconnected biogeochemical processes in an aquifer system.</title>
        <authorList>
            <person name="Anantharaman K."/>
            <person name="Brown C.T."/>
            <person name="Hug L.A."/>
            <person name="Sharon I."/>
            <person name="Castelle C.J."/>
            <person name="Probst A.J."/>
            <person name="Thomas B.C."/>
            <person name="Singh A."/>
            <person name="Wilkins M.J."/>
            <person name="Karaoz U."/>
            <person name="Brodie E.L."/>
            <person name="Williams K.H."/>
            <person name="Hubbard S.S."/>
            <person name="Banfield J.F."/>
        </authorList>
    </citation>
    <scope>NUCLEOTIDE SEQUENCE [LARGE SCALE GENOMIC DNA]</scope>
</reference>
<accession>A0A1F7UMX2</accession>
<name>A0A1F7UMX2_9BACT</name>
<comment type="caution">
    <text evidence="1">The sequence shown here is derived from an EMBL/GenBank/DDBJ whole genome shotgun (WGS) entry which is preliminary data.</text>
</comment>
<dbReference type="Proteomes" id="UP000176603">
    <property type="component" value="Unassembled WGS sequence"/>
</dbReference>
<dbReference type="AlphaFoldDB" id="A0A1F7UMX2"/>